<evidence type="ECO:0000256" key="1">
    <source>
        <dbReference type="ARBA" id="ARBA00023015"/>
    </source>
</evidence>
<evidence type="ECO:0000313" key="5">
    <source>
        <dbReference type="EMBL" id="SFE58215.1"/>
    </source>
</evidence>
<dbReference type="EMBL" id="FONY01000003">
    <property type="protein sequence ID" value="SFE58215.1"/>
    <property type="molecule type" value="Genomic_DNA"/>
</dbReference>
<dbReference type="Gene3D" id="1.10.10.10">
    <property type="entry name" value="Winged helix-like DNA-binding domain superfamily/Winged helix DNA-binding domain"/>
    <property type="match status" value="1"/>
</dbReference>
<dbReference type="InterPro" id="IPR036390">
    <property type="entry name" value="WH_DNA-bd_sf"/>
</dbReference>
<dbReference type="Pfam" id="PF01638">
    <property type="entry name" value="HxlR"/>
    <property type="match status" value="1"/>
</dbReference>
<feature type="domain" description="HTH hxlR-type" evidence="4">
    <location>
        <begin position="13"/>
        <end position="111"/>
    </location>
</feature>
<keyword evidence="2 5" id="KW-0238">DNA-binding</keyword>
<keyword evidence="1" id="KW-0805">Transcription regulation</keyword>
<dbReference type="AlphaFoldDB" id="A0A1I2BQ41"/>
<accession>A0A1I2BQ41</accession>
<evidence type="ECO:0000259" key="4">
    <source>
        <dbReference type="PROSITE" id="PS51118"/>
    </source>
</evidence>
<dbReference type="PROSITE" id="PS51118">
    <property type="entry name" value="HTH_HXLR"/>
    <property type="match status" value="1"/>
</dbReference>
<dbReference type="GO" id="GO:0003677">
    <property type="term" value="F:DNA binding"/>
    <property type="evidence" value="ECO:0007669"/>
    <property type="project" value="UniProtKB-KW"/>
</dbReference>
<dbReference type="PANTHER" id="PTHR33204">
    <property type="entry name" value="TRANSCRIPTIONAL REGULATOR, MARR FAMILY"/>
    <property type="match status" value="1"/>
</dbReference>
<reference evidence="5 6" key="1">
    <citation type="submission" date="2016-10" db="EMBL/GenBank/DDBJ databases">
        <authorList>
            <person name="de Groot N.N."/>
        </authorList>
    </citation>
    <scope>NUCLEOTIDE SEQUENCE [LARGE SCALE GENOMIC DNA]</scope>
    <source>
        <strain>GEY</strain>
        <strain evidence="6">DSM 9560</strain>
    </source>
</reference>
<evidence type="ECO:0000256" key="3">
    <source>
        <dbReference type="ARBA" id="ARBA00023163"/>
    </source>
</evidence>
<dbReference type="OrthoDB" id="8231503at2"/>
<evidence type="ECO:0000313" key="6">
    <source>
        <dbReference type="Proteomes" id="UP000199513"/>
    </source>
</evidence>
<sequence length="121" mass="14217">MPKFEFGGKEYNNPVELALDVIGGKYKMPILWRLKDKVWRYGELKKDLGKITHKMLTEQLRELESDGLIHRKVYPEIPPKVEYFITELGQKAIPAIETLRKFGHDFYVIKNAQPKIENKDD</sequence>
<dbReference type="Proteomes" id="UP000199513">
    <property type="component" value="Unassembled WGS sequence"/>
</dbReference>
<dbReference type="InterPro" id="IPR036388">
    <property type="entry name" value="WH-like_DNA-bd_sf"/>
</dbReference>
<dbReference type="PANTHER" id="PTHR33204:SF29">
    <property type="entry name" value="TRANSCRIPTIONAL REGULATOR"/>
    <property type="match status" value="1"/>
</dbReference>
<dbReference type="SUPFAM" id="SSF46785">
    <property type="entry name" value="Winged helix' DNA-binding domain"/>
    <property type="match status" value="1"/>
</dbReference>
<evidence type="ECO:0000256" key="2">
    <source>
        <dbReference type="ARBA" id="ARBA00023125"/>
    </source>
</evidence>
<protein>
    <submittedName>
        <fullName evidence="5">DNA-binding transcriptional regulator, HxlR family</fullName>
    </submittedName>
</protein>
<dbReference type="RefSeq" id="WP_091539511.1">
    <property type="nucleotide sequence ID" value="NZ_FONY01000003.1"/>
</dbReference>
<dbReference type="InterPro" id="IPR002577">
    <property type="entry name" value="HTH_HxlR"/>
</dbReference>
<keyword evidence="6" id="KW-1185">Reference proteome</keyword>
<organism evidence="5 6">
    <name type="scientific">Thermoflexibacter ruber</name>
    <dbReference type="NCBI Taxonomy" id="1003"/>
    <lineage>
        <taxon>Bacteria</taxon>
        <taxon>Pseudomonadati</taxon>
        <taxon>Bacteroidota</taxon>
        <taxon>Cytophagia</taxon>
        <taxon>Cytophagales</taxon>
        <taxon>Thermoflexibacteraceae</taxon>
        <taxon>Thermoflexibacter</taxon>
    </lineage>
</organism>
<proteinExistence type="predicted"/>
<name>A0A1I2BQ41_9BACT</name>
<keyword evidence="3" id="KW-0804">Transcription</keyword>
<gene>
    <name evidence="5" type="ORF">SAMN04488541_1003110</name>
</gene>
<dbReference type="STRING" id="1003.SAMN04488541_1003110"/>